<feature type="transmembrane region" description="Helical" evidence="1">
    <location>
        <begin position="111"/>
        <end position="138"/>
    </location>
</feature>
<proteinExistence type="predicted"/>
<protein>
    <submittedName>
        <fullName evidence="2">Uncharacterized protein</fullName>
    </submittedName>
</protein>
<comment type="caution">
    <text evidence="2">The sequence shown here is derived from an EMBL/GenBank/DDBJ whole genome shotgun (WGS) entry which is preliminary data.</text>
</comment>
<keyword evidence="1" id="KW-0812">Transmembrane</keyword>
<reference evidence="2" key="1">
    <citation type="submission" date="2019-06" db="EMBL/GenBank/DDBJ databases">
        <title>Mycoplasma neophronis type strain whole genome sequence.</title>
        <authorList>
            <person name="Spergser J."/>
        </authorList>
    </citation>
    <scope>NUCLEOTIDE SEQUENCE [LARGE SCALE GENOMIC DNA]</scope>
    <source>
        <strain evidence="2">DSM 24097</strain>
    </source>
</reference>
<organism evidence="2 3">
    <name type="scientific">Metamycoplasma neophronis</name>
    <dbReference type="NCBI Taxonomy" id="872983"/>
    <lineage>
        <taxon>Bacteria</taxon>
        <taxon>Bacillati</taxon>
        <taxon>Mycoplasmatota</taxon>
        <taxon>Mycoplasmoidales</taxon>
        <taxon>Metamycoplasmataceae</taxon>
        <taxon>Metamycoplasma</taxon>
    </lineage>
</organism>
<evidence type="ECO:0000256" key="1">
    <source>
        <dbReference type="SAM" id="Phobius"/>
    </source>
</evidence>
<gene>
    <name evidence="2" type="ORF">FJR74_02445</name>
</gene>
<dbReference type="EMBL" id="VHHP01000006">
    <property type="protein sequence ID" value="TPR53534.1"/>
    <property type="molecule type" value="Genomic_DNA"/>
</dbReference>
<sequence length="365" mass="42650">MINFANNTTAAQPAKGNQFLIYTLLGIVFFIIALYMATRFIINFKRSIKKTKDLLGEDLRIKYVQGFNIKSNATINYIIINIIFLAVAIIGAVLIPKVLKNPDIKVHYEAFFVALLVIALLSIIVINATVLAIYLVSFNYAQYKHNKKDISLELTSLKNAKKHLTYEYPEEIKLDIKKMEEGNPLAPRVLAHFVSFYNKMHKKDIMRQYKEFLNQKFKIEYFAESLGFIEEQQAKEALILGIDKDLTNSKALTKIEKEIQWMDKMDKKVKIIKETENISTMDKKEFNKKYEEYLYTVRSQDPMYQQTQKNGWLTYRDGDIEDLFYNPTSTVIYSIDNGQTVMEKELPEFLKEYKKMLEAKFFANK</sequence>
<accession>A0ABY2YZR4</accession>
<dbReference type="Proteomes" id="UP000316851">
    <property type="component" value="Unassembled WGS sequence"/>
</dbReference>
<name>A0ABY2YZR4_9BACT</name>
<evidence type="ECO:0000313" key="3">
    <source>
        <dbReference type="Proteomes" id="UP000316851"/>
    </source>
</evidence>
<evidence type="ECO:0000313" key="2">
    <source>
        <dbReference type="EMBL" id="TPR53534.1"/>
    </source>
</evidence>
<feature type="transmembrane region" description="Helical" evidence="1">
    <location>
        <begin position="20"/>
        <end position="42"/>
    </location>
</feature>
<keyword evidence="1" id="KW-0472">Membrane</keyword>
<keyword evidence="3" id="KW-1185">Reference proteome</keyword>
<dbReference type="RefSeq" id="WP_140914963.1">
    <property type="nucleotide sequence ID" value="NZ_VHHP01000006.1"/>
</dbReference>
<keyword evidence="1" id="KW-1133">Transmembrane helix</keyword>
<feature type="transmembrane region" description="Helical" evidence="1">
    <location>
        <begin position="77"/>
        <end position="99"/>
    </location>
</feature>